<keyword evidence="7 12" id="KW-0460">Magnesium</keyword>
<gene>
    <name evidence="12" type="primary">wecA</name>
    <name evidence="14" type="ORF">BEE62_07055</name>
</gene>
<comment type="cofactor">
    <cofactor evidence="12 13">
        <name>Mg(2+)</name>
        <dbReference type="ChEBI" id="CHEBI:18420"/>
    </cofactor>
</comment>
<comment type="similarity">
    <text evidence="12">Belongs to the glycosyltransferase 4 family. WecA subfamily.</text>
</comment>
<feature type="transmembrane region" description="Helical" evidence="12">
    <location>
        <begin position="173"/>
        <end position="194"/>
    </location>
</feature>
<sequence length="373" mass="40104">MKLHVVWLTSTEAAVANFSFVWLVSALLAMFSLSAFRSLAPNLGLLDTPNERKVHAGQIPLVGGLSAYLGCAVALFLFAPIGPELFLFLLCSGVLVGVGVLDDAWDLPAMFRLGVQVSVGAVLVLGSGQYLADLGDLVGMGPVLLGTTMGVLVSIAAVIGATNAFNMVDGIDGLLGSLSLVTLLALAYLFSASGAHTQELLLTIGIAVALIPYLLANLQVLDRGGKVFFGDAGSMFIGFAVVWLLICATQGEQAVMRPVTALWIIAVPLMDMVAIMIRRARKGQSMMLPDKEHLHHIFLRAGFTQRQTLLVITFVAVLMAAFGLIGEALGVAEWVMFAVFLAVFAAYDWSLQHVWRLLRLFRYDLVRSARRLR</sequence>
<comment type="function">
    <text evidence="12">Catalyzes the transfer of the GlcNAc-1-phosphate moiety from UDP-GlcNAc onto the carrier lipid undecaprenyl phosphate (C55-P), yielding GlcNAc-pyrophosphoryl-undecaprenyl (GlcNAc-PP-C55).</text>
</comment>
<keyword evidence="4 12" id="KW-0328">Glycosyltransferase</keyword>
<dbReference type="EMBL" id="MPKY01000001">
    <property type="protein sequence ID" value="OJS99868.1"/>
    <property type="molecule type" value="Genomic_DNA"/>
</dbReference>
<dbReference type="Proteomes" id="UP000183986">
    <property type="component" value="Unassembled WGS sequence"/>
</dbReference>
<keyword evidence="13" id="KW-0479">Metal-binding</keyword>
<comment type="caution">
    <text evidence="14">The sequence shown here is derived from an EMBL/GenBank/DDBJ whole genome shotgun (WGS) entry which is preliminary data.</text>
</comment>
<dbReference type="InterPro" id="IPR012750">
    <property type="entry name" value="ECA_WecA-rel"/>
</dbReference>
<dbReference type="GO" id="GO:0044038">
    <property type="term" value="P:cell wall macromolecule biosynthetic process"/>
    <property type="evidence" value="ECO:0007669"/>
    <property type="project" value="TreeGrafter"/>
</dbReference>
<dbReference type="PANTHER" id="PTHR22926:SF3">
    <property type="entry name" value="UNDECAPRENYL-PHOSPHATE ALPHA-N-ACETYLGLUCOSAMINYL 1-PHOSPHATE TRANSFERASE"/>
    <property type="match status" value="1"/>
</dbReference>
<feature type="transmembrane region" description="Helical" evidence="12">
    <location>
        <begin position="258"/>
        <end position="277"/>
    </location>
</feature>
<evidence type="ECO:0000256" key="6">
    <source>
        <dbReference type="ARBA" id="ARBA00022692"/>
    </source>
</evidence>
<dbReference type="NCBIfam" id="TIGR02380">
    <property type="entry name" value="ECA_wecA"/>
    <property type="match status" value="1"/>
</dbReference>
<evidence type="ECO:0000256" key="2">
    <source>
        <dbReference type="ARBA" id="ARBA00022475"/>
    </source>
</evidence>
<evidence type="ECO:0000256" key="3">
    <source>
        <dbReference type="ARBA" id="ARBA00022519"/>
    </source>
</evidence>
<evidence type="ECO:0000256" key="7">
    <source>
        <dbReference type="ARBA" id="ARBA00022842"/>
    </source>
</evidence>
<dbReference type="GO" id="GO:0071555">
    <property type="term" value="P:cell wall organization"/>
    <property type="evidence" value="ECO:0007669"/>
    <property type="project" value="TreeGrafter"/>
</dbReference>
<comment type="subcellular location">
    <subcellularLocation>
        <location evidence="12">Cell inner membrane</location>
        <topology evidence="12">Multi-pass membrane protein</topology>
    </subcellularLocation>
    <subcellularLocation>
        <location evidence="1">Cell membrane</location>
        <topology evidence="1">Multi-pass membrane protein</topology>
    </subcellularLocation>
</comment>
<feature type="transmembrane region" description="Helical" evidence="12">
    <location>
        <begin position="331"/>
        <end position="349"/>
    </location>
</feature>
<keyword evidence="15" id="KW-1185">Reference proteome</keyword>
<feature type="transmembrane region" description="Helical" evidence="12">
    <location>
        <begin position="85"/>
        <end position="101"/>
    </location>
</feature>
<evidence type="ECO:0000256" key="5">
    <source>
        <dbReference type="ARBA" id="ARBA00022679"/>
    </source>
</evidence>
<evidence type="ECO:0000256" key="4">
    <source>
        <dbReference type="ARBA" id="ARBA00022676"/>
    </source>
</evidence>
<dbReference type="HAMAP" id="MF_02030">
    <property type="entry name" value="WecA_Gammaproteo"/>
    <property type="match status" value="1"/>
</dbReference>
<dbReference type="PANTHER" id="PTHR22926">
    <property type="entry name" value="PHOSPHO-N-ACETYLMURAMOYL-PENTAPEPTIDE-TRANSFERASE"/>
    <property type="match status" value="1"/>
</dbReference>
<feature type="binding site" evidence="13">
    <location>
        <position position="166"/>
    </location>
    <ligand>
        <name>Mg(2+)</name>
        <dbReference type="ChEBI" id="CHEBI:18420"/>
    </ligand>
</feature>
<feature type="transmembrane region" description="Helical" evidence="12">
    <location>
        <begin position="138"/>
        <end position="161"/>
    </location>
</feature>
<comment type="catalytic activity">
    <reaction evidence="12">
        <text>di-trans,octa-cis-undecaprenyl phosphate + UDP-N-acetyl-alpha-D-glucosamine = N-acetyl-alpha-D-glucosaminyl-di-trans,octa-cis-undecaprenyl diphosphate + UMP</text>
        <dbReference type="Rhea" id="RHEA:28090"/>
        <dbReference type="ChEBI" id="CHEBI:57705"/>
        <dbReference type="ChEBI" id="CHEBI:57865"/>
        <dbReference type="ChEBI" id="CHEBI:60392"/>
        <dbReference type="ChEBI" id="CHEBI:62959"/>
        <dbReference type="EC" id="2.7.8.33"/>
    </reaction>
</comment>
<evidence type="ECO:0000256" key="13">
    <source>
        <dbReference type="PIRSR" id="PIRSR600715-1"/>
    </source>
</evidence>
<dbReference type="GO" id="GO:0000287">
    <property type="term" value="F:magnesium ion binding"/>
    <property type="evidence" value="ECO:0007669"/>
    <property type="project" value="InterPro"/>
</dbReference>
<keyword evidence="5 12" id="KW-0808">Transferase</keyword>
<accession>A0A1M2UWZ4</accession>
<feature type="transmembrane region" description="Helical" evidence="12">
    <location>
        <begin position="61"/>
        <end position="79"/>
    </location>
</feature>
<feature type="transmembrane region" description="Helical" evidence="12">
    <location>
        <begin position="228"/>
        <end position="246"/>
    </location>
</feature>
<comment type="cofactor">
    <cofactor evidence="12">
        <name>Mn(2+)</name>
        <dbReference type="ChEBI" id="CHEBI:29035"/>
    </cofactor>
</comment>
<protein>
    <recommendedName>
        <fullName evidence="12">Undecaprenyl-phosphate alpha-N-acetylglucosaminyl 1-phosphate transferase</fullName>
        <ecNumber evidence="12">2.7.8.33</ecNumber>
    </recommendedName>
    <alternativeName>
        <fullName evidence="12">UDP-GlcNAc:undecaprenyl-phosphate GlcNAc-1-phosphate transferase</fullName>
    </alternativeName>
    <alternativeName>
        <fullName evidence="12">Undecaprenyl-phosphate GlcNAc-1-phosphate transferase</fullName>
    </alternativeName>
</protein>
<dbReference type="AlphaFoldDB" id="A0A1M2UWZ4"/>
<dbReference type="InterPro" id="IPR000715">
    <property type="entry name" value="Glycosyl_transferase_4"/>
</dbReference>
<keyword evidence="8 12" id="KW-0448">Lipopolysaccharide biosynthesis</keyword>
<feature type="binding site" evidence="13">
    <location>
        <position position="231"/>
    </location>
    <ligand>
        <name>Mg(2+)</name>
        <dbReference type="ChEBI" id="CHEBI:18420"/>
    </ligand>
</feature>
<comment type="pathway">
    <text evidence="12">Bacterial outer membrane biogenesis; LPS O-antigen biosynthesis.</text>
</comment>
<feature type="transmembrane region" description="Helical" evidence="12">
    <location>
        <begin position="200"/>
        <end position="216"/>
    </location>
</feature>
<evidence type="ECO:0000256" key="11">
    <source>
        <dbReference type="ARBA" id="ARBA00023211"/>
    </source>
</evidence>
<evidence type="ECO:0000256" key="10">
    <source>
        <dbReference type="ARBA" id="ARBA00023136"/>
    </source>
</evidence>
<keyword evidence="2 12" id="KW-1003">Cell membrane</keyword>
<keyword evidence="11 12" id="KW-0464">Manganese</keyword>
<keyword evidence="9 12" id="KW-1133">Transmembrane helix</keyword>
<evidence type="ECO:0000256" key="9">
    <source>
        <dbReference type="ARBA" id="ARBA00022989"/>
    </source>
</evidence>
<feature type="transmembrane region" description="Helical" evidence="12">
    <location>
        <begin position="308"/>
        <end position="325"/>
    </location>
</feature>
<dbReference type="Pfam" id="PF00953">
    <property type="entry name" value="Glycos_transf_4"/>
    <property type="match status" value="1"/>
</dbReference>
<dbReference type="GO" id="GO:0009276">
    <property type="term" value="C:Gram-negative-bacterium-type cell wall"/>
    <property type="evidence" value="ECO:0007669"/>
    <property type="project" value="InterPro"/>
</dbReference>
<dbReference type="CDD" id="cd06853">
    <property type="entry name" value="GT_WecA_like"/>
    <property type="match status" value="1"/>
</dbReference>
<keyword evidence="3 12" id="KW-0997">Cell inner membrane</keyword>
<evidence type="ECO:0000256" key="8">
    <source>
        <dbReference type="ARBA" id="ARBA00022985"/>
    </source>
</evidence>
<name>A0A1M2UWZ4_MARNT</name>
<keyword evidence="6 12" id="KW-0812">Transmembrane</keyword>
<evidence type="ECO:0000256" key="1">
    <source>
        <dbReference type="ARBA" id="ARBA00004651"/>
    </source>
</evidence>
<keyword evidence="10 12" id="KW-0472">Membrane</keyword>
<dbReference type="GO" id="GO:0009243">
    <property type="term" value="P:O antigen biosynthetic process"/>
    <property type="evidence" value="ECO:0007669"/>
    <property type="project" value="UniProtKB-UniRule"/>
</dbReference>
<dbReference type="GO" id="GO:0030145">
    <property type="term" value="F:manganese ion binding"/>
    <property type="evidence" value="ECO:0007669"/>
    <property type="project" value="InterPro"/>
</dbReference>
<reference evidence="14" key="1">
    <citation type="submission" date="2016-11" db="EMBL/GenBank/DDBJ databases">
        <title>Draft Genome Sequence of Marinobacter hydrocarbonoclasticus strain STW2, a polyaromatic aromatic hydrocarbon degrading and denitrifying bacterium from rhizosphere of Seagrass Enhalus acodoides.</title>
        <authorList>
            <person name="Ling J."/>
            <person name="Dong J."/>
        </authorList>
    </citation>
    <scope>NUCLEOTIDE SEQUENCE [LARGE SCALE GENOMIC DNA]</scope>
    <source>
        <strain evidence="14">STW2</strain>
    </source>
</reference>
<feature type="transmembrane region" description="Helical" evidence="12">
    <location>
        <begin position="20"/>
        <end position="40"/>
    </location>
</feature>
<dbReference type="UniPathway" id="UPA00281"/>
<dbReference type="EC" id="2.7.8.33" evidence="12"/>
<proteinExistence type="inferred from homology"/>
<dbReference type="GO" id="GO:0016757">
    <property type="term" value="F:glycosyltransferase activity"/>
    <property type="evidence" value="ECO:0007669"/>
    <property type="project" value="UniProtKB-KW"/>
</dbReference>
<evidence type="ECO:0000313" key="14">
    <source>
        <dbReference type="EMBL" id="OJS99868.1"/>
    </source>
</evidence>
<evidence type="ECO:0000256" key="12">
    <source>
        <dbReference type="HAMAP-Rule" id="MF_02030"/>
    </source>
</evidence>
<evidence type="ECO:0000313" key="15">
    <source>
        <dbReference type="Proteomes" id="UP000183986"/>
    </source>
</evidence>
<organism evidence="14 15">
    <name type="scientific">Marinobacter nauticus</name>
    <name type="common">Marinobacter hydrocarbonoclasticus</name>
    <name type="synonym">Marinobacter aquaeolei</name>
    <dbReference type="NCBI Taxonomy" id="2743"/>
    <lineage>
        <taxon>Bacteria</taxon>
        <taxon>Pseudomonadati</taxon>
        <taxon>Pseudomonadota</taxon>
        <taxon>Gammaproteobacteria</taxon>
        <taxon>Pseudomonadales</taxon>
        <taxon>Marinobacteraceae</taxon>
        <taxon>Marinobacter</taxon>
    </lineage>
</organism>
<dbReference type="GO" id="GO:0036380">
    <property type="term" value="F:UDP-N-acetylglucosamine-undecaprenyl-phosphate N-acetylglucosaminephosphotransferase activity"/>
    <property type="evidence" value="ECO:0007669"/>
    <property type="project" value="UniProtKB-UniRule"/>
</dbReference>
<dbReference type="GO" id="GO:0005886">
    <property type="term" value="C:plasma membrane"/>
    <property type="evidence" value="ECO:0007669"/>
    <property type="project" value="UniProtKB-SubCell"/>
</dbReference>